<dbReference type="AlphaFoldDB" id="A0AAD1W3P5"/>
<accession>A0AAD1W3P5</accession>
<name>A0AAD1W3P5_PELCU</name>
<sequence>MQQLLATNKAMQVRTDTLDYARRRKNLKIRGIVETIDEQELPHLIRQLLSTLLPQHSTRGIQIDGSFRLTKSSSAPAGAAREVLTGDKSFNQSQGSYEWRTSPMNGVSLAPSRLPEKAALTSFFTQPS</sequence>
<protein>
    <submittedName>
        <fullName evidence="1">Uncharacterized protein</fullName>
    </submittedName>
</protein>
<dbReference type="EMBL" id="OW240915">
    <property type="protein sequence ID" value="CAH2282875.1"/>
    <property type="molecule type" value="Genomic_DNA"/>
</dbReference>
<organism evidence="1 2">
    <name type="scientific">Pelobates cultripes</name>
    <name type="common">Western spadefoot toad</name>
    <dbReference type="NCBI Taxonomy" id="61616"/>
    <lineage>
        <taxon>Eukaryota</taxon>
        <taxon>Metazoa</taxon>
        <taxon>Chordata</taxon>
        <taxon>Craniata</taxon>
        <taxon>Vertebrata</taxon>
        <taxon>Euteleostomi</taxon>
        <taxon>Amphibia</taxon>
        <taxon>Batrachia</taxon>
        <taxon>Anura</taxon>
        <taxon>Pelobatoidea</taxon>
        <taxon>Pelobatidae</taxon>
        <taxon>Pelobates</taxon>
    </lineage>
</organism>
<gene>
    <name evidence="1" type="ORF">PECUL_23A037550</name>
</gene>
<keyword evidence="2" id="KW-1185">Reference proteome</keyword>
<dbReference type="Proteomes" id="UP001295444">
    <property type="component" value="Chromosome 04"/>
</dbReference>
<reference evidence="1" key="1">
    <citation type="submission" date="2022-03" db="EMBL/GenBank/DDBJ databases">
        <authorList>
            <person name="Alioto T."/>
            <person name="Alioto T."/>
            <person name="Gomez Garrido J."/>
        </authorList>
    </citation>
    <scope>NUCLEOTIDE SEQUENCE</scope>
</reference>
<evidence type="ECO:0000313" key="2">
    <source>
        <dbReference type="Proteomes" id="UP001295444"/>
    </source>
</evidence>
<evidence type="ECO:0000313" key="1">
    <source>
        <dbReference type="EMBL" id="CAH2282875.1"/>
    </source>
</evidence>
<proteinExistence type="predicted"/>